<evidence type="ECO:0000313" key="4">
    <source>
        <dbReference type="Proteomes" id="UP000503540"/>
    </source>
</evidence>
<dbReference type="RefSeq" id="WP_167475646.1">
    <property type="nucleotide sequence ID" value="NZ_CP046172.1"/>
</dbReference>
<organism evidence="3 4">
    <name type="scientific">Nocardia arthritidis</name>
    <dbReference type="NCBI Taxonomy" id="228602"/>
    <lineage>
        <taxon>Bacteria</taxon>
        <taxon>Bacillati</taxon>
        <taxon>Actinomycetota</taxon>
        <taxon>Actinomycetes</taxon>
        <taxon>Mycobacteriales</taxon>
        <taxon>Nocardiaceae</taxon>
        <taxon>Nocardia</taxon>
    </lineage>
</organism>
<proteinExistence type="predicted"/>
<feature type="chain" id="PRO_5026108570" evidence="2">
    <location>
        <begin position="28"/>
        <end position="84"/>
    </location>
</feature>
<protein>
    <submittedName>
        <fullName evidence="3">Uncharacterized protein</fullName>
    </submittedName>
</protein>
<reference evidence="3 4" key="1">
    <citation type="journal article" date="2019" name="ACS Chem. Biol.">
        <title>Identification and Mobilization of a Cryptic Antibiotic Biosynthesis Gene Locus from a Human-Pathogenic Nocardia Isolate.</title>
        <authorList>
            <person name="Herisse M."/>
            <person name="Ishida K."/>
            <person name="Porter J.L."/>
            <person name="Howden B."/>
            <person name="Hertweck C."/>
            <person name="Stinear T.P."/>
            <person name="Pidot S.J."/>
        </authorList>
    </citation>
    <scope>NUCLEOTIDE SEQUENCE [LARGE SCALE GENOMIC DNA]</scope>
    <source>
        <strain evidence="3 4">AUSMDU00012717</strain>
    </source>
</reference>
<accession>A0A6G9YJ42</accession>
<sequence length="84" mass="8102">MKRIGIGILAAGAVLFAAGLGATPATAAPGLPLERATGDTTPSPHARPVVGGTGTGSGEVLDSLSGGGVLFGCLLNPKPWCYSG</sequence>
<keyword evidence="4" id="KW-1185">Reference proteome</keyword>
<evidence type="ECO:0000256" key="2">
    <source>
        <dbReference type="SAM" id="SignalP"/>
    </source>
</evidence>
<dbReference type="Proteomes" id="UP000503540">
    <property type="component" value="Chromosome"/>
</dbReference>
<feature type="signal peptide" evidence="2">
    <location>
        <begin position="1"/>
        <end position="27"/>
    </location>
</feature>
<dbReference type="AlphaFoldDB" id="A0A6G9YJ42"/>
<keyword evidence="2" id="KW-0732">Signal</keyword>
<evidence type="ECO:0000313" key="3">
    <source>
        <dbReference type="EMBL" id="QIS13056.1"/>
    </source>
</evidence>
<feature type="region of interest" description="Disordered" evidence="1">
    <location>
        <begin position="28"/>
        <end position="58"/>
    </location>
</feature>
<dbReference type="EMBL" id="CP046172">
    <property type="protein sequence ID" value="QIS13056.1"/>
    <property type="molecule type" value="Genomic_DNA"/>
</dbReference>
<name>A0A6G9YJ42_9NOCA</name>
<evidence type="ECO:0000256" key="1">
    <source>
        <dbReference type="SAM" id="MobiDB-lite"/>
    </source>
</evidence>
<gene>
    <name evidence="3" type="ORF">F5544_26010</name>
</gene>
<dbReference type="KEGG" id="nah:F5544_26010"/>